<organism evidence="1 2">
    <name type="scientific">Actinokineospora soli</name>
    <dbReference type="NCBI Taxonomy" id="1048753"/>
    <lineage>
        <taxon>Bacteria</taxon>
        <taxon>Bacillati</taxon>
        <taxon>Actinomycetota</taxon>
        <taxon>Actinomycetes</taxon>
        <taxon>Pseudonocardiales</taxon>
        <taxon>Pseudonocardiaceae</taxon>
        <taxon>Actinokineospora</taxon>
    </lineage>
</organism>
<evidence type="ECO:0000313" key="1">
    <source>
        <dbReference type="EMBL" id="MFC7617660.1"/>
    </source>
</evidence>
<dbReference type="Proteomes" id="UP001596512">
    <property type="component" value="Unassembled WGS sequence"/>
</dbReference>
<sequence>MLEFAERTATGTALRDLRLATRAVTERGALPDRRARLAAPPGGAARLVGAGVRDVSAEGRVALADPPKGGGESALVWVGDAEPLRADVQLDTGPRTATGLPRRG</sequence>
<dbReference type="EMBL" id="JBHTEY010000004">
    <property type="protein sequence ID" value="MFC7617660.1"/>
    <property type="molecule type" value="Genomic_DNA"/>
</dbReference>
<evidence type="ECO:0000313" key="2">
    <source>
        <dbReference type="Proteomes" id="UP001596512"/>
    </source>
</evidence>
<name>A0ABW2TUW3_9PSEU</name>
<gene>
    <name evidence="1" type="ORF">ACFQV2_33895</name>
</gene>
<protein>
    <submittedName>
        <fullName evidence="1">Uncharacterized protein</fullName>
    </submittedName>
</protein>
<proteinExistence type="predicted"/>
<keyword evidence="2" id="KW-1185">Reference proteome</keyword>
<comment type="caution">
    <text evidence="1">The sequence shown here is derived from an EMBL/GenBank/DDBJ whole genome shotgun (WGS) entry which is preliminary data.</text>
</comment>
<accession>A0ABW2TUW3</accession>
<reference evidence="2" key="1">
    <citation type="journal article" date="2019" name="Int. J. Syst. Evol. Microbiol.">
        <title>The Global Catalogue of Microorganisms (GCM) 10K type strain sequencing project: providing services to taxonomists for standard genome sequencing and annotation.</title>
        <authorList>
            <consortium name="The Broad Institute Genomics Platform"/>
            <consortium name="The Broad Institute Genome Sequencing Center for Infectious Disease"/>
            <person name="Wu L."/>
            <person name="Ma J."/>
        </authorList>
    </citation>
    <scope>NUCLEOTIDE SEQUENCE [LARGE SCALE GENOMIC DNA]</scope>
    <source>
        <strain evidence="2">JCM 17695</strain>
    </source>
</reference>